<evidence type="ECO:0000259" key="3">
    <source>
        <dbReference type="Pfam" id="PF13359"/>
    </source>
</evidence>
<sequence>MSDTGLTCPLADKGYQGLDTDNIAAPWNGSNKPPYTTDYNRLHSQLRDRGERIFAQLKKWRILHKLRCNSHHATNITHAISVFNSHEQKTR</sequence>
<feature type="domain" description="DDE Tnp4" evidence="3">
    <location>
        <begin position="10"/>
        <end position="80"/>
    </location>
</feature>
<dbReference type="Proteomes" id="UP000662939">
    <property type="component" value="Chromosome"/>
</dbReference>
<evidence type="ECO:0000256" key="1">
    <source>
        <dbReference type="ARBA" id="ARBA00001968"/>
    </source>
</evidence>
<keyword evidence="5" id="KW-1185">Reference proteome</keyword>
<name>A0A895XED9_9ACTN</name>
<dbReference type="EMBL" id="CP070496">
    <property type="protein sequence ID" value="QSB04191.1"/>
    <property type="molecule type" value="Genomic_DNA"/>
</dbReference>
<evidence type="ECO:0000313" key="5">
    <source>
        <dbReference type="Proteomes" id="UP000662939"/>
    </source>
</evidence>
<dbReference type="GO" id="GO:0046872">
    <property type="term" value="F:metal ion binding"/>
    <property type="evidence" value="ECO:0007669"/>
    <property type="project" value="UniProtKB-KW"/>
</dbReference>
<accession>A0A895XED9</accession>
<dbReference type="Pfam" id="PF13359">
    <property type="entry name" value="DDE_Tnp_4"/>
    <property type="match status" value="1"/>
</dbReference>
<dbReference type="AlphaFoldDB" id="A0A895XED9"/>
<protein>
    <recommendedName>
        <fullName evidence="3">DDE Tnp4 domain-containing protein</fullName>
    </recommendedName>
</protein>
<dbReference type="InterPro" id="IPR027806">
    <property type="entry name" value="HARBI1_dom"/>
</dbReference>
<comment type="cofactor">
    <cofactor evidence="1">
        <name>a divalent metal cation</name>
        <dbReference type="ChEBI" id="CHEBI:60240"/>
    </cofactor>
</comment>
<organism evidence="4 5">
    <name type="scientific">Natronoglycomyces albus</name>
    <dbReference type="NCBI Taxonomy" id="2811108"/>
    <lineage>
        <taxon>Bacteria</taxon>
        <taxon>Bacillati</taxon>
        <taxon>Actinomycetota</taxon>
        <taxon>Actinomycetes</taxon>
        <taxon>Glycomycetales</taxon>
        <taxon>Glycomycetaceae</taxon>
        <taxon>Natronoglycomyces</taxon>
    </lineage>
</organism>
<proteinExistence type="predicted"/>
<keyword evidence="2" id="KW-0479">Metal-binding</keyword>
<evidence type="ECO:0000256" key="2">
    <source>
        <dbReference type="ARBA" id="ARBA00022723"/>
    </source>
</evidence>
<gene>
    <name evidence="4" type="ORF">JQS30_10240</name>
</gene>
<reference evidence="4" key="1">
    <citation type="submission" date="2021-02" db="EMBL/GenBank/DDBJ databases">
        <title>Natronoglycomyces albus gen. nov., sp. nov, a haloalkaliphilic actinobacterium from a soda solonchak soil.</title>
        <authorList>
            <person name="Sorokin D.Y."/>
            <person name="Khijniak T.V."/>
            <person name="Zakharycheva A.P."/>
            <person name="Boueva O.V."/>
            <person name="Ariskina E.V."/>
            <person name="Hahnke R.L."/>
            <person name="Bunk B."/>
            <person name="Sproer C."/>
            <person name="Schumann P."/>
            <person name="Evtushenko L.I."/>
            <person name="Kublanov I.V."/>
        </authorList>
    </citation>
    <scope>NUCLEOTIDE SEQUENCE</scope>
    <source>
        <strain evidence="4">DSM 106290</strain>
    </source>
</reference>
<dbReference type="KEGG" id="nav:JQS30_10240"/>
<evidence type="ECO:0000313" key="4">
    <source>
        <dbReference type="EMBL" id="QSB04191.1"/>
    </source>
</evidence>